<name>V5IDF9_IXORI</name>
<evidence type="ECO:0008006" key="3">
    <source>
        <dbReference type="Google" id="ProtNLM"/>
    </source>
</evidence>
<accession>V5IDF9</accession>
<evidence type="ECO:0000313" key="2">
    <source>
        <dbReference type="EMBL" id="JAB72461.1"/>
    </source>
</evidence>
<organism evidence="2">
    <name type="scientific">Ixodes ricinus</name>
    <name type="common">Common tick</name>
    <name type="synonym">Acarus ricinus</name>
    <dbReference type="NCBI Taxonomy" id="34613"/>
    <lineage>
        <taxon>Eukaryota</taxon>
        <taxon>Metazoa</taxon>
        <taxon>Ecdysozoa</taxon>
        <taxon>Arthropoda</taxon>
        <taxon>Chelicerata</taxon>
        <taxon>Arachnida</taxon>
        <taxon>Acari</taxon>
        <taxon>Parasitiformes</taxon>
        <taxon>Ixodida</taxon>
        <taxon>Ixodoidea</taxon>
        <taxon>Ixodidae</taxon>
        <taxon>Ixodinae</taxon>
        <taxon>Ixodes</taxon>
    </lineage>
</organism>
<dbReference type="AlphaFoldDB" id="V5IDF9"/>
<reference evidence="2" key="1">
    <citation type="journal article" date="2015" name="Sci. Rep.">
        <title>Tissue- and time-dependent transcription in Ixodes ricinus salivary glands and midguts when blood feeding on the vertebrate host.</title>
        <authorList>
            <person name="Kotsyfakis M."/>
            <person name="Schwarz A."/>
            <person name="Erhart J."/>
            <person name="Ribeiro J.M."/>
        </authorList>
    </citation>
    <scope>NUCLEOTIDE SEQUENCE</scope>
    <source>
        <tissue evidence="2">Salivary gland and midgut</tissue>
    </source>
</reference>
<dbReference type="EMBL" id="GANP01012007">
    <property type="protein sequence ID" value="JAB72461.1"/>
    <property type="molecule type" value="mRNA"/>
</dbReference>
<feature type="signal peptide" evidence="1">
    <location>
        <begin position="1"/>
        <end position="30"/>
    </location>
</feature>
<evidence type="ECO:0000256" key="1">
    <source>
        <dbReference type="SAM" id="SignalP"/>
    </source>
</evidence>
<protein>
    <recommendedName>
        <fullName evidence="3">Secreted protein</fullName>
    </recommendedName>
</protein>
<sequence length="78" mass="8665">MVGPWAPRAVDGGVCLTLACLGLMLPETFKMPLPDNIQDIKQRGFKKTRTGYLINKSTVEKPLNNGVHNGEQRKKTEL</sequence>
<proteinExistence type="evidence at transcript level"/>
<feature type="chain" id="PRO_5004737102" description="Secreted protein" evidence="1">
    <location>
        <begin position="31"/>
        <end position="78"/>
    </location>
</feature>
<keyword evidence="1" id="KW-0732">Signal</keyword>